<keyword evidence="1" id="KW-0808">Transferase</keyword>
<evidence type="ECO:0000313" key="2">
    <source>
        <dbReference type="Proteomes" id="UP001154420"/>
    </source>
</evidence>
<gene>
    <name evidence="1" type="ORF">D5281_01375</name>
</gene>
<name>A0A9X5BCK0_9FIRM</name>
<dbReference type="Pfam" id="PF07922">
    <property type="entry name" value="Glyco_transf_52"/>
    <property type="match status" value="1"/>
</dbReference>
<keyword evidence="2" id="KW-1185">Reference proteome</keyword>
<dbReference type="Proteomes" id="UP001154420">
    <property type="component" value="Unassembled WGS sequence"/>
</dbReference>
<dbReference type="GO" id="GO:0016757">
    <property type="term" value="F:glycosyltransferase activity"/>
    <property type="evidence" value="ECO:0007669"/>
    <property type="project" value="UniProtKB-KW"/>
</dbReference>
<protein>
    <submittedName>
        <fullName evidence="1">Lipooligosaccharide sialyltransferase</fullName>
    </submittedName>
</protein>
<dbReference type="AlphaFoldDB" id="A0A9X5BCK0"/>
<sequence>MKKRIYICHTYYHVYIACLKELNLPEDVGGAVRGQASLMLSSLSNDFGTLKERAEKSGLFEEVIPYEEKREDFFPELSKYHKDRGNILLNMLARIKFTRLMGKLQAPFVPVDLHEYQDIYVFCDSDPIGYYLNVHKIYYHALEDGLDCICYYDTARYDNRGHFGLKAWMAARNIIFIQNGYAKYCLDMEVNDISVLKYPCPKYIEVPRKSLVEGLREKEKEMLVSIFVAGKERLEKDLSSGLGHEHKVLVLSEPLCDLETRERIFKDIIAEYGYVEGQKAQILIKPHPRDVLDYEKLFSEYIVLDGKFPMEILNYFPNLVFDRVVTVFTVPDAILFAKEKIYLGEDFMDKYEAPKMHRQNELIE</sequence>
<reference evidence="1" key="1">
    <citation type="submission" date="2018-09" db="EMBL/GenBank/DDBJ databases">
        <title>Murine metabolic-syndrome-specific gut microbial biobank.</title>
        <authorList>
            <person name="Liu C."/>
        </authorList>
    </citation>
    <scope>NUCLEOTIDE SEQUENCE</scope>
    <source>
        <strain evidence="1">D42-62</strain>
    </source>
</reference>
<dbReference type="OrthoDB" id="1100792at2"/>
<comment type="caution">
    <text evidence="1">The sequence shown here is derived from an EMBL/GenBank/DDBJ whole genome shotgun (WGS) entry which is preliminary data.</text>
</comment>
<evidence type="ECO:0000313" key="1">
    <source>
        <dbReference type="EMBL" id="NBJ91266.1"/>
    </source>
</evidence>
<dbReference type="RefSeq" id="WP_160558342.1">
    <property type="nucleotide sequence ID" value="NZ_QZDT01000001.1"/>
</dbReference>
<organism evidence="1 2">
    <name type="scientific">Parablautia muri</name>
    <dbReference type="NCBI Taxonomy" id="2320879"/>
    <lineage>
        <taxon>Bacteria</taxon>
        <taxon>Bacillati</taxon>
        <taxon>Bacillota</taxon>
        <taxon>Clostridia</taxon>
        <taxon>Lachnospirales</taxon>
        <taxon>Lachnospiraceae</taxon>
        <taxon>Parablautia</taxon>
    </lineage>
</organism>
<proteinExistence type="predicted"/>
<keyword evidence="1" id="KW-0328">Glycosyltransferase</keyword>
<dbReference type="InterPro" id="IPR012477">
    <property type="entry name" value="Glyco_transf_52"/>
</dbReference>
<dbReference type="EMBL" id="QZDT01000001">
    <property type="protein sequence ID" value="NBJ91266.1"/>
    <property type="molecule type" value="Genomic_DNA"/>
</dbReference>
<accession>A0A9X5BCK0</accession>